<reference evidence="1 2" key="1">
    <citation type="submission" date="2016-12" db="EMBL/GenBank/DDBJ databases">
        <title>The genomes of Aspergillus section Nigri reveals drivers in fungal speciation.</title>
        <authorList>
            <consortium name="DOE Joint Genome Institute"/>
            <person name="Vesth T.C."/>
            <person name="Nybo J."/>
            <person name="Theobald S."/>
            <person name="Brandl J."/>
            <person name="Frisvad J.C."/>
            <person name="Nielsen K.F."/>
            <person name="Lyhne E.K."/>
            <person name="Kogle M.E."/>
            <person name="Kuo A."/>
            <person name="Riley R."/>
            <person name="Clum A."/>
            <person name="Nolan M."/>
            <person name="Lipzen A."/>
            <person name="Salamov A."/>
            <person name="Henrissat B."/>
            <person name="Wiebenga A."/>
            <person name="De Vries R.P."/>
            <person name="Grigoriev I.V."/>
            <person name="Mortensen U.H."/>
            <person name="Andersen M.R."/>
            <person name="Baker S.E."/>
        </authorList>
    </citation>
    <scope>NUCLEOTIDE SEQUENCE [LARGE SCALE GENOMIC DNA]</scope>
    <source>
        <strain evidence="1 2">CBS 117.55</strain>
    </source>
</reference>
<gene>
    <name evidence="1" type="ORF">BO70DRAFT_392658</name>
</gene>
<dbReference type="GeneID" id="37068535"/>
<evidence type="ECO:0000313" key="1">
    <source>
        <dbReference type="EMBL" id="PWY90991.1"/>
    </source>
</evidence>
<organism evidence="1 2">
    <name type="scientific">Aspergillus heteromorphus CBS 117.55</name>
    <dbReference type="NCBI Taxonomy" id="1448321"/>
    <lineage>
        <taxon>Eukaryota</taxon>
        <taxon>Fungi</taxon>
        <taxon>Dikarya</taxon>
        <taxon>Ascomycota</taxon>
        <taxon>Pezizomycotina</taxon>
        <taxon>Eurotiomycetes</taxon>
        <taxon>Eurotiomycetidae</taxon>
        <taxon>Eurotiales</taxon>
        <taxon>Aspergillaceae</taxon>
        <taxon>Aspergillus</taxon>
        <taxon>Aspergillus subgen. Circumdati</taxon>
    </lineage>
</organism>
<accession>A0A317WYI1</accession>
<evidence type="ECO:0000313" key="2">
    <source>
        <dbReference type="Proteomes" id="UP000247233"/>
    </source>
</evidence>
<dbReference type="AlphaFoldDB" id="A0A317WYI1"/>
<dbReference type="EMBL" id="MSFL01000002">
    <property type="protein sequence ID" value="PWY90991.1"/>
    <property type="molecule type" value="Genomic_DNA"/>
</dbReference>
<proteinExistence type="predicted"/>
<dbReference type="RefSeq" id="XP_025403434.1">
    <property type="nucleotide sequence ID" value="XM_025546298.1"/>
</dbReference>
<dbReference type="VEuPathDB" id="FungiDB:BO70DRAFT_392658"/>
<sequence length="157" mass="17910">MIGKNDVGTSEAFGRFADSQVRLQKLAARYRDRMPGRLRVWNLPRSGHFGYAGTVLPYFRYTLICSIPPIPAVTWIPVSVTGPKYLIESPKRVRDAQAHPLRVSPRAFANPNIHIPPAASVVLFQYDTTHQLPRTIFQRLFQHLWMTELPTRSNTRG</sequence>
<comment type="caution">
    <text evidence="1">The sequence shown here is derived from an EMBL/GenBank/DDBJ whole genome shotgun (WGS) entry which is preliminary data.</text>
</comment>
<protein>
    <submittedName>
        <fullName evidence="1">Uncharacterized protein</fullName>
    </submittedName>
</protein>
<name>A0A317WYI1_9EURO</name>
<keyword evidence="2" id="KW-1185">Reference proteome</keyword>
<dbReference type="Proteomes" id="UP000247233">
    <property type="component" value="Unassembled WGS sequence"/>
</dbReference>